<evidence type="ECO:0000313" key="2">
    <source>
        <dbReference type="EMBL" id="SHK97231.1"/>
    </source>
</evidence>
<accession>A0A1M6WUB4</accession>
<keyword evidence="1" id="KW-0812">Transmembrane</keyword>
<keyword evidence="1" id="KW-1133">Transmembrane helix</keyword>
<gene>
    <name evidence="2" type="ORF">SAMN05421803_1515</name>
</gene>
<evidence type="ECO:0000256" key="1">
    <source>
        <dbReference type="SAM" id="Phobius"/>
    </source>
</evidence>
<evidence type="ECO:0000313" key="3">
    <source>
        <dbReference type="Proteomes" id="UP000184452"/>
    </source>
</evidence>
<name>A0A1M6WUB4_9ACTN</name>
<sequence length="241" mass="26402">MHPLVTAVPPVLGLVGVLVLGGHVVVMGVRGLGTAPRRRAPGPAREALALTDGGDHLGPVLLLPPVALGHVPEDTRGLPFWEHPRTGARVDCPRCGDGWVWLWYLPEIPVSPTVRGVVMAECRCGVIWREGDLWRDVPAWYAELAEARRPRIHAGTERAHHLARLVRDAVRAGAVPPPWWVWWALAWDGHSRIYTCPRCHRPAPDVLTGGEPRTCAGCGRDLGAPRPRRGLGRVLARLRGR</sequence>
<keyword evidence="3" id="KW-1185">Reference proteome</keyword>
<dbReference type="EMBL" id="FQZK01000051">
    <property type="protein sequence ID" value="SHK97231.1"/>
    <property type="molecule type" value="Genomic_DNA"/>
</dbReference>
<reference evidence="2 3" key="1">
    <citation type="submission" date="2016-11" db="EMBL/GenBank/DDBJ databases">
        <authorList>
            <person name="Jaros S."/>
            <person name="Januszkiewicz K."/>
            <person name="Wedrychowicz H."/>
        </authorList>
    </citation>
    <scope>NUCLEOTIDE SEQUENCE [LARGE SCALE GENOMIC DNA]</scope>
    <source>
        <strain evidence="2 3">CGMCC 4.5723</strain>
    </source>
</reference>
<protein>
    <submittedName>
        <fullName evidence="2">Uncharacterized protein</fullName>
    </submittedName>
</protein>
<dbReference type="AlphaFoldDB" id="A0A1M6WUB4"/>
<organism evidence="2 3">
    <name type="scientific">Nocardiopsis flavescens</name>
    <dbReference type="NCBI Taxonomy" id="758803"/>
    <lineage>
        <taxon>Bacteria</taxon>
        <taxon>Bacillati</taxon>
        <taxon>Actinomycetota</taxon>
        <taxon>Actinomycetes</taxon>
        <taxon>Streptosporangiales</taxon>
        <taxon>Nocardiopsidaceae</taxon>
        <taxon>Nocardiopsis</taxon>
    </lineage>
</organism>
<keyword evidence="1" id="KW-0472">Membrane</keyword>
<dbReference type="Proteomes" id="UP000184452">
    <property type="component" value="Unassembled WGS sequence"/>
</dbReference>
<proteinExistence type="predicted"/>
<feature type="transmembrane region" description="Helical" evidence="1">
    <location>
        <begin position="6"/>
        <end position="29"/>
    </location>
</feature>